<gene>
    <name evidence="2" type="ORF">GLX25_13625</name>
</gene>
<dbReference type="OrthoDB" id="74134at2"/>
<reference evidence="2 3" key="1">
    <citation type="submission" date="2019-11" db="EMBL/GenBank/DDBJ databases">
        <title>Agromyces kandeliae sp. nov., isolated from mangrove soil.</title>
        <authorList>
            <person name="Wang R."/>
        </authorList>
    </citation>
    <scope>NUCLEOTIDE SEQUENCE [LARGE SCALE GENOMIC DNA]</scope>
    <source>
        <strain evidence="2 3">JCM 11431</strain>
    </source>
</reference>
<dbReference type="EMBL" id="WODA01000024">
    <property type="protein sequence ID" value="MUN08155.1"/>
    <property type="molecule type" value="Genomic_DNA"/>
</dbReference>
<keyword evidence="1" id="KW-1133">Transmembrane helix</keyword>
<comment type="caution">
    <text evidence="2">The sequence shown here is derived from an EMBL/GenBank/DDBJ whole genome shotgun (WGS) entry which is preliminary data.</text>
</comment>
<feature type="transmembrane region" description="Helical" evidence="1">
    <location>
        <begin position="57"/>
        <end position="74"/>
    </location>
</feature>
<evidence type="ECO:0000313" key="2">
    <source>
        <dbReference type="EMBL" id="MUN08155.1"/>
    </source>
</evidence>
<accession>A0A7C9LI15</accession>
<feature type="transmembrane region" description="Helical" evidence="1">
    <location>
        <begin position="110"/>
        <end position="128"/>
    </location>
</feature>
<organism evidence="2 3">
    <name type="scientific">Agromyces luteolus</name>
    <dbReference type="NCBI Taxonomy" id="88373"/>
    <lineage>
        <taxon>Bacteria</taxon>
        <taxon>Bacillati</taxon>
        <taxon>Actinomycetota</taxon>
        <taxon>Actinomycetes</taxon>
        <taxon>Micrococcales</taxon>
        <taxon>Microbacteriaceae</taxon>
        <taxon>Agromyces</taxon>
    </lineage>
</organism>
<keyword evidence="1" id="KW-0812">Transmembrane</keyword>
<sequence length="155" mass="16268">MSRIHSAALAASAAIAFFVGGWAFFAPRSFYDSFPGVLGTWISTDGAFNEHLIRDVGAMYLGLGVASVAGLVWRSPVVFRTLGLAWTVFGALHLGYHVTHLGHQDAADDVAAITSLTIALALGVVLLIPGRARSRVVGAASPSRTDAADTMEVTR</sequence>
<dbReference type="AlphaFoldDB" id="A0A7C9LI15"/>
<keyword evidence="3" id="KW-1185">Reference proteome</keyword>
<name>A0A7C9LI15_9MICO</name>
<evidence type="ECO:0000313" key="3">
    <source>
        <dbReference type="Proteomes" id="UP000480122"/>
    </source>
</evidence>
<keyword evidence="1" id="KW-0472">Membrane</keyword>
<proteinExistence type="predicted"/>
<evidence type="ECO:0008006" key="4">
    <source>
        <dbReference type="Google" id="ProtNLM"/>
    </source>
</evidence>
<evidence type="ECO:0000256" key="1">
    <source>
        <dbReference type="SAM" id="Phobius"/>
    </source>
</evidence>
<feature type="transmembrane region" description="Helical" evidence="1">
    <location>
        <begin position="81"/>
        <end position="98"/>
    </location>
</feature>
<dbReference type="RefSeq" id="WP_155843016.1">
    <property type="nucleotide sequence ID" value="NZ_BAAAIA010000015.1"/>
</dbReference>
<dbReference type="Proteomes" id="UP000480122">
    <property type="component" value="Unassembled WGS sequence"/>
</dbReference>
<protein>
    <recommendedName>
        <fullName evidence="4">DUF4383 domain-containing protein</fullName>
    </recommendedName>
</protein>